<dbReference type="SUPFAM" id="SSF55658">
    <property type="entry name" value="L9 N-domain-like"/>
    <property type="match status" value="1"/>
</dbReference>
<dbReference type="Proteomes" id="UP000265431">
    <property type="component" value="Unassembled WGS sequence"/>
</dbReference>
<feature type="domain" description="Ribosomal protein L9" evidence="9">
    <location>
        <begin position="13"/>
        <end position="40"/>
    </location>
</feature>
<keyword evidence="11" id="KW-1185">Reference proteome</keyword>
<feature type="region of interest" description="Disordered" evidence="8">
    <location>
        <begin position="154"/>
        <end position="197"/>
    </location>
</feature>
<comment type="caution">
    <text evidence="10">The sequence shown here is derived from an EMBL/GenBank/DDBJ whole genome shotgun (WGS) entry which is preliminary data.</text>
</comment>
<dbReference type="GO" id="GO:1990904">
    <property type="term" value="C:ribonucleoprotein complex"/>
    <property type="evidence" value="ECO:0007669"/>
    <property type="project" value="UniProtKB-KW"/>
</dbReference>
<dbReference type="InterPro" id="IPR000244">
    <property type="entry name" value="Ribosomal_bL9"/>
</dbReference>
<proteinExistence type="inferred from homology"/>
<dbReference type="GO" id="GO:0006412">
    <property type="term" value="P:translation"/>
    <property type="evidence" value="ECO:0007669"/>
    <property type="project" value="UniProtKB-UniRule"/>
</dbReference>
<dbReference type="InterPro" id="IPR036935">
    <property type="entry name" value="Ribosomal_bL9_N_sf"/>
</dbReference>
<dbReference type="Pfam" id="PF03948">
    <property type="entry name" value="Ribosomal_L9_C"/>
    <property type="match status" value="1"/>
</dbReference>
<dbReference type="InterPro" id="IPR020070">
    <property type="entry name" value="Ribosomal_bL9_N"/>
</dbReference>
<dbReference type="Gene3D" id="3.40.5.10">
    <property type="entry name" value="Ribosomal protein L9, N-terminal domain"/>
    <property type="match status" value="1"/>
</dbReference>
<evidence type="ECO:0000256" key="7">
    <source>
        <dbReference type="HAMAP-Rule" id="MF_00503"/>
    </source>
</evidence>
<keyword evidence="3 7" id="KW-0694">RNA-binding</keyword>
<dbReference type="Pfam" id="PF01281">
    <property type="entry name" value="Ribosomal_L9_N"/>
    <property type="match status" value="1"/>
</dbReference>
<evidence type="ECO:0000313" key="11">
    <source>
        <dbReference type="Proteomes" id="UP000265431"/>
    </source>
</evidence>
<keyword evidence="4 7" id="KW-0689">Ribosomal protein</keyword>
<accession>A0A399QUY2</accession>
<dbReference type="EMBL" id="QWGB01000007">
    <property type="protein sequence ID" value="RIJ22261.1"/>
    <property type="molecule type" value="Genomic_DNA"/>
</dbReference>
<feature type="compositionally biased region" description="Low complexity" evidence="8">
    <location>
        <begin position="166"/>
        <end position="182"/>
    </location>
</feature>
<dbReference type="RefSeq" id="WP_119380180.1">
    <property type="nucleotide sequence ID" value="NZ_QWGB01000007.1"/>
</dbReference>
<evidence type="ECO:0000256" key="1">
    <source>
        <dbReference type="ARBA" id="ARBA00010605"/>
    </source>
</evidence>
<organism evidence="10 11">
    <name type="scientific">Henriciella barbarensis</name>
    <dbReference type="NCBI Taxonomy" id="86342"/>
    <lineage>
        <taxon>Bacteria</taxon>
        <taxon>Pseudomonadati</taxon>
        <taxon>Pseudomonadota</taxon>
        <taxon>Alphaproteobacteria</taxon>
        <taxon>Hyphomonadales</taxon>
        <taxon>Hyphomonadaceae</taxon>
        <taxon>Henriciella</taxon>
    </lineage>
</organism>
<dbReference type="GO" id="GO:0005840">
    <property type="term" value="C:ribosome"/>
    <property type="evidence" value="ECO:0007669"/>
    <property type="project" value="UniProtKB-KW"/>
</dbReference>
<comment type="similarity">
    <text evidence="1 7">Belongs to the bacterial ribosomal protein bL9 family.</text>
</comment>
<reference evidence="10 11" key="1">
    <citation type="submission" date="2018-08" db="EMBL/GenBank/DDBJ databases">
        <title>Henriciella mobilis sp. nov., isolated from seawater.</title>
        <authorList>
            <person name="Cheng H."/>
            <person name="Wu Y.-H."/>
            <person name="Xu X.-W."/>
            <person name="Guo L.-L."/>
        </authorList>
    </citation>
    <scope>NUCLEOTIDE SEQUENCE [LARGE SCALE GENOMIC DNA]</scope>
    <source>
        <strain evidence="10 11">CCUG66934</strain>
    </source>
</reference>
<gene>
    <name evidence="7" type="primary">rplI</name>
    <name evidence="10" type="ORF">D1224_11945</name>
</gene>
<evidence type="ECO:0000256" key="5">
    <source>
        <dbReference type="ARBA" id="ARBA00023274"/>
    </source>
</evidence>
<name>A0A399QUY2_9PROT</name>
<evidence type="ECO:0000256" key="6">
    <source>
        <dbReference type="ARBA" id="ARBA00035292"/>
    </source>
</evidence>
<dbReference type="PROSITE" id="PS00651">
    <property type="entry name" value="RIBOSOMAL_L9"/>
    <property type="match status" value="1"/>
</dbReference>
<dbReference type="InterPro" id="IPR009027">
    <property type="entry name" value="Ribosomal_bL9/RNase_H1_N"/>
</dbReference>
<dbReference type="OrthoDB" id="9788336at2"/>
<evidence type="ECO:0000256" key="2">
    <source>
        <dbReference type="ARBA" id="ARBA00022730"/>
    </source>
</evidence>
<protein>
    <recommendedName>
        <fullName evidence="6 7">Large ribosomal subunit protein bL9</fullName>
    </recommendedName>
</protein>
<evidence type="ECO:0000259" key="9">
    <source>
        <dbReference type="PROSITE" id="PS00651"/>
    </source>
</evidence>
<dbReference type="AlphaFoldDB" id="A0A399QUY2"/>
<dbReference type="InterPro" id="IPR020069">
    <property type="entry name" value="Ribosomal_bL9_C"/>
</dbReference>
<dbReference type="GO" id="GO:0019843">
    <property type="term" value="F:rRNA binding"/>
    <property type="evidence" value="ECO:0007669"/>
    <property type="project" value="UniProtKB-UniRule"/>
</dbReference>
<dbReference type="InterPro" id="IPR036791">
    <property type="entry name" value="Ribosomal_bL9_C_sf"/>
</dbReference>
<feature type="compositionally biased region" description="Basic and acidic residues" evidence="8">
    <location>
        <begin position="183"/>
        <end position="197"/>
    </location>
</feature>
<keyword evidence="5 7" id="KW-0687">Ribonucleoprotein</keyword>
<dbReference type="PANTHER" id="PTHR21368">
    <property type="entry name" value="50S RIBOSOMAL PROTEIN L9"/>
    <property type="match status" value="1"/>
</dbReference>
<dbReference type="InterPro" id="IPR020594">
    <property type="entry name" value="Ribosomal_bL9_bac/chp"/>
</dbReference>
<keyword evidence="2 7" id="KW-0699">rRNA-binding</keyword>
<dbReference type="GO" id="GO:0003735">
    <property type="term" value="F:structural constituent of ribosome"/>
    <property type="evidence" value="ECO:0007669"/>
    <property type="project" value="InterPro"/>
</dbReference>
<comment type="function">
    <text evidence="7">Binds to the 23S rRNA.</text>
</comment>
<dbReference type="Gene3D" id="3.10.430.100">
    <property type="entry name" value="Ribosomal protein L9, C-terminal domain"/>
    <property type="match status" value="1"/>
</dbReference>
<evidence type="ECO:0000313" key="10">
    <source>
        <dbReference type="EMBL" id="RIJ22261.1"/>
    </source>
</evidence>
<evidence type="ECO:0000256" key="4">
    <source>
        <dbReference type="ARBA" id="ARBA00022980"/>
    </source>
</evidence>
<evidence type="ECO:0000256" key="3">
    <source>
        <dbReference type="ARBA" id="ARBA00022884"/>
    </source>
</evidence>
<dbReference type="NCBIfam" id="TIGR00158">
    <property type="entry name" value="L9"/>
    <property type="match status" value="1"/>
</dbReference>
<sequence length="197" mass="21696">MDIILLERVENLGELGEEVTVKNGFARNFLLPRGKALIANDRNRARFAAERDLIEKRNADAREEAQSTGNSLDGAEIVLIRQSSDTGNLYGSVSTRDIVDALAEKDFKVRRGQIKLDQPIKTIGIYELGIRLHAEVLVDVTVNVARSMEEAERQAAGENVIETIHAEQQGAAAEQSAELAEASAEREEATREAPEEE</sequence>
<dbReference type="SUPFAM" id="SSF55653">
    <property type="entry name" value="Ribosomal protein L9 C-domain"/>
    <property type="match status" value="1"/>
</dbReference>
<evidence type="ECO:0000256" key="8">
    <source>
        <dbReference type="SAM" id="MobiDB-lite"/>
    </source>
</evidence>
<dbReference type="HAMAP" id="MF_00503">
    <property type="entry name" value="Ribosomal_bL9"/>
    <property type="match status" value="1"/>
</dbReference>